<dbReference type="Proteomes" id="UP001269375">
    <property type="component" value="Unassembled WGS sequence"/>
</dbReference>
<dbReference type="InterPro" id="IPR029510">
    <property type="entry name" value="Ald_DH_CS_GLU"/>
</dbReference>
<keyword evidence="2 4" id="KW-0560">Oxidoreductase</keyword>
<dbReference type="InterPro" id="IPR016161">
    <property type="entry name" value="Ald_DH/histidinol_DH"/>
</dbReference>
<evidence type="ECO:0000256" key="4">
    <source>
        <dbReference type="HAMAP-Rule" id="MF_01174"/>
    </source>
</evidence>
<dbReference type="EMBL" id="JARWAO010000003">
    <property type="protein sequence ID" value="MDR5895908.1"/>
    <property type="molecule type" value="Genomic_DNA"/>
</dbReference>
<feature type="domain" description="Aldehyde dehydrogenase" evidence="6">
    <location>
        <begin position="10"/>
        <end position="459"/>
    </location>
</feature>
<evidence type="ECO:0000256" key="5">
    <source>
        <dbReference type="PROSITE-ProRule" id="PRU10007"/>
    </source>
</evidence>
<protein>
    <recommendedName>
        <fullName evidence="4">N-succinylglutamate 5-semialdehyde dehydrogenase</fullName>
        <ecNumber evidence="4">1.2.1.71</ecNumber>
    </recommendedName>
    <alternativeName>
        <fullName evidence="4">Succinylglutamic semialdehyde dehydrogenase</fullName>
        <shortName evidence="4">SGSD</shortName>
    </alternativeName>
</protein>
<dbReference type="InterPro" id="IPR016160">
    <property type="entry name" value="Ald_DH_CS_CYS"/>
</dbReference>
<keyword evidence="1 4" id="KW-0056">Arginine metabolism</keyword>
<organism evidence="7 8">
    <name type="scientific">Larsenimonas suaedae</name>
    <dbReference type="NCBI Taxonomy" id="1851019"/>
    <lineage>
        <taxon>Bacteria</taxon>
        <taxon>Pseudomonadati</taxon>
        <taxon>Pseudomonadota</taxon>
        <taxon>Gammaproteobacteria</taxon>
        <taxon>Oceanospirillales</taxon>
        <taxon>Halomonadaceae</taxon>
        <taxon>Larsenimonas</taxon>
    </lineage>
</organism>
<dbReference type="SUPFAM" id="SSF53720">
    <property type="entry name" value="ALDH-like"/>
    <property type="match status" value="1"/>
</dbReference>
<proteinExistence type="inferred from homology"/>
<comment type="catalytic activity">
    <reaction evidence="4">
        <text>N-succinyl-L-glutamate 5-semialdehyde + NAD(+) + H2O = N-succinyl-L-glutamate + NADH + 2 H(+)</text>
        <dbReference type="Rhea" id="RHEA:10812"/>
        <dbReference type="ChEBI" id="CHEBI:15377"/>
        <dbReference type="ChEBI" id="CHEBI:15378"/>
        <dbReference type="ChEBI" id="CHEBI:57540"/>
        <dbReference type="ChEBI" id="CHEBI:57945"/>
        <dbReference type="ChEBI" id="CHEBI:58520"/>
        <dbReference type="ChEBI" id="CHEBI:58763"/>
        <dbReference type="EC" id="1.2.1.71"/>
    </reaction>
</comment>
<evidence type="ECO:0000313" key="7">
    <source>
        <dbReference type="EMBL" id="MDR5895908.1"/>
    </source>
</evidence>
<dbReference type="CDD" id="cd07095">
    <property type="entry name" value="ALDH_SGSD_AstD"/>
    <property type="match status" value="1"/>
</dbReference>
<dbReference type="HAMAP" id="MF_01174">
    <property type="entry name" value="Aldedh_AstD"/>
    <property type="match status" value="1"/>
</dbReference>
<evidence type="ECO:0000256" key="3">
    <source>
        <dbReference type="ARBA" id="ARBA00023027"/>
    </source>
</evidence>
<feature type="active site" evidence="4">
    <location>
        <position position="278"/>
    </location>
</feature>
<dbReference type="PROSITE" id="PS00687">
    <property type="entry name" value="ALDEHYDE_DEHYDR_GLU"/>
    <property type="match status" value="1"/>
</dbReference>
<dbReference type="InterPro" id="IPR015590">
    <property type="entry name" value="Aldehyde_DH_dom"/>
</dbReference>
<feature type="active site" evidence="4 5">
    <location>
        <position position="244"/>
    </location>
</feature>
<keyword evidence="3 4" id="KW-0520">NAD</keyword>
<evidence type="ECO:0000256" key="2">
    <source>
        <dbReference type="ARBA" id="ARBA00023002"/>
    </source>
</evidence>
<dbReference type="Pfam" id="PF00171">
    <property type="entry name" value="Aldedh"/>
    <property type="match status" value="1"/>
</dbReference>
<dbReference type="NCBIfam" id="NF006992">
    <property type="entry name" value="PRK09457.1"/>
    <property type="match status" value="1"/>
</dbReference>
<dbReference type="RefSeq" id="WP_251589824.1">
    <property type="nucleotide sequence ID" value="NZ_JAMLJI010000001.1"/>
</dbReference>
<feature type="binding site" evidence="4">
    <location>
        <begin position="221"/>
        <end position="226"/>
    </location>
    <ligand>
        <name>NAD(+)</name>
        <dbReference type="ChEBI" id="CHEBI:57540"/>
    </ligand>
</feature>
<dbReference type="PANTHER" id="PTHR11699">
    <property type="entry name" value="ALDEHYDE DEHYDROGENASE-RELATED"/>
    <property type="match status" value="1"/>
</dbReference>
<comment type="function">
    <text evidence="4">Catalyzes the NAD-dependent reduction of succinylglutamate semialdehyde into succinylglutamate.</text>
</comment>
<evidence type="ECO:0000313" key="8">
    <source>
        <dbReference type="Proteomes" id="UP001269375"/>
    </source>
</evidence>
<dbReference type="Gene3D" id="3.40.605.10">
    <property type="entry name" value="Aldehyde Dehydrogenase, Chain A, domain 1"/>
    <property type="match status" value="1"/>
</dbReference>
<comment type="pathway">
    <text evidence="4">Amino-acid degradation; L-arginine degradation via AST pathway; L-glutamate and succinate from L-arginine: step 4/5.</text>
</comment>
<keyword evidence="8" id="KW-1185">Reference proteome</keyword>
<dbReference type="InterPro" id="IPR016163">
    <property type="entry name" value="Ald_DH_C"/>
</dbReference>
<dbReference type="InterPro" id="IPR016162">
    <property type="entry name" value="Ald_DH_N"/>
</dbReference>
<evidence type="ECO:0000259" key="6">
    <source>
        <dbReference type="Pfam" id="PF00171"/>
    </source>
</evidence>
<comment type="caution">
    <text evidence="7">The sequence shown here is derived from an EMBL/GenBank/DDBJ whole genome shotgun (WGS) entry which is preliminary data.</text>
</comment>
<sequence>MNSLFINGQWLAGHGPKLVSTNPSKGCLVWQGMSADSRDVDRAFDAARAAFPAWARQSLEHRQAIVERFARELEAHKETLAHLIGSETGKPLWESATEVQAMINKIAISIDSQAQRTGDHRREQNGATSALTHRPHGVMAVFGPYNFPGHLPNGHIVPALLAGNTVVFKPSEQTPAVAEKTVELWQAAGLPDGVLNLVQGARDAGQAVASHPQLDGLLFTGSSATGKALHQQFSGQPGKLLALEMGGNNPLVVEEVADQEGALFTILQSAFLSAGQRCTCARRLFVPEGAWGDALLEALVERTRALKVGHFDDDPAPFMGSVISPSAAQALIEAQARLLEQGAKALLTLTQPSPESALVTPGIIDVSAIEPPDEEWFGPLLQVVRYRQFDDALARANATRFGLSAGLISDEPAQFERFRIESRAGIVNWNTPLTGAASTAPFGGIGDSGNHRASAWYAADYCAYPVASMEKPAATAPDKLPPGMTS</sequence>
<gene>
    <name evidence="4 7" type="primary">astD</name>
    <name evidence="7" type="ORF">QC825_07490</name>
</gene>
<accession>A0ABU1GV59</accession>
<dbReference type="NCBIfam" id="TIGR03240">
    <property type="entry name" value="arg_catab_astD"/>
    <property type="match status" value="1"/>
</dbReference>
<dbReference type="InterPro" id="IPR017649">
    <property type="entry name" value="SuccinylGlu_semiald_DH_AstD"/>
</dbReference>
<reference evidence="7 8" key="1">
    <citation type="submission" date="2023-04" db="EMBL/GenBank/DDBJ databases">
        <title>A long-awaited taxogenomic arrangement of the family Halomonadaceae.</title>
        <authorList>
            <person name="De La Haba R."/>
            <person name="Chuvochina M."/>
            <person name="Wittouck S."/>
            <person name="Arahal D.R."/>
            <person name="Sanchez-Porro C."/>
            <person name="Hugenholtz P."/>
            <person name="Ventosa A."/>
        </authorList>
    </citation>
    <scope>NUCLEOTIDE SEQUENCE [LARGE SCALE GENOMIC DNA]</scope>
    <source>
        <strain evidence="7 8">DSM 22428</strain>
    </source>
</reference>
<evidence type="ECO:0000256" key="1">
    <source>
        <dbReference type="ARBA" id="ARBA00022503"/>
    </source>
</evidence>
<dbReference type="Gene3D" id="3.40.309.10">
    <property type="entry name" value="Aldehyde Dehydrogenase, Chain A, domain 2"/>
    <property type="match status" value="1"/>
</dbReference>
<dbReference type="EC" id="1.2.1.71" evidence="4"/>
<name>A0ABU1GV59_9GAMM</name>
<dbReference type="PROSITE" id="PS00070">
    <property type="entry name" value="ALDEHYDE_DEHYDR_CYS"/>
    <property type="match status" value="1"/>
</dbReference>
<comment type="similarity">
    <text evidence="4">Belongs to the aldehyde dehydrogenase family. AstD subfamily.</text>
</comment>
<dbReference type="GO" id="GO:0043824">
    <property type="term" value="F:succinylglutamate-semialdehyde dehydrogenase activity"/>
    <property type="evidence" value="ECO:0007669"/>
    <property type="project" value="UniProtKB-EC"/>
</dbReference>